<dbReference type="InterPro" id="IPR011764">
    <property type="entry name" value="Biotin_carboxylation_dom"/>
</dbReference>
<dbReference type="Gene3D" id="3.30.470.20">
    <property type="entry name" value="ATP-grasp fold, B domain"/>
    <property type="match status" value="1"/>
</dbReference>
<reference evidence="8 9" key="1">
    <citation type="submission" date="2019-06" db="EMBL/GenBank/DDBJ databases">
        <title>Quisquiliibacterium sp. nov., isolated from a maize field.</title>
        <authorList>
            <person name="Lin S.-Y."/>
            <person name="Tsai C.-F."/>
            <person name="Young C.-C."/>
        </authorList>
    </citation>
    <scope>NUCLEOTIDE SEQUENCE [LARGE SCALE GENOMIC DNA]</scope>
    <source>
        <strain evidence="8 9">CC-CFT501</strain>
    </source>
</reference>
<dbReference type="OrthoDB" id="9803706at2"/>
<dbReference type="InterPro" id="IPR005479">
    <property type="entry name" value="CPAse_ATP-bd"/>
</dbReference>
<dbReference type="PANTHER" id="PTHR18866:SF33">
    <property type="entry name" value="METHYLCROTONOYL-COA CARBOXYLASE SUBUNIT ALPHA, MITOCHONDRIAL-RELATED"/>
    <property type="match status" value="1"/>
</dbReference>
<dbReference type="PROSITE" id="PS00867">
    <property type="entry name" value="CPSASE_2"/>
    <property type="match status" value="1"/>
</dbReference>
<keyword evidence="1" id="KW-0436">Ligase</keyword>
<dbReference type="PROSITE" id="PS50975">
    <property type="entry name" value="ATP_GRASP"/>
    <property type="match status" value="1"/>
</dbReference>
<evidence type="ECO:0000259" key="7">
    <source>
        <dbReference type="PROSITE" id="PS50979"/>
    </source>
</evidence>
<evidence type="ECO:0000256" key="3">
    <source>
        <dbReference type="ARBA" id="ARBA00022840"/>
    </source>
</evidence>
<evidence type="ECO:0000313" key="8">
    <source>
        <dbReference type="EMBL" id="TXL68200.1"/>
    </source>
</evidence>
<dbReference type="InterPro" id="IPR005482">
    <property type="entry name" value="Biotin_COase_C"/>
</dbReference>
<sequence length="452" mass="48250">MFKKILIANRGAVARRVNRAARGLGVKTVAVYSEADAALPHVREADEAHAIGPAPAAASYLDIGALLEAARRSGADAVHPGYGFLSEKSEFAQAVRDAGLAFIGPSPRWLDAMGHKTRAKVLMKAHGMPMCPSSEVLSGSAEERVARAAAVGFPLLVKPAAGGGGIGMLAAHDEASLASAIERAGSLAARSFGNGELYVERLLQQPRHVEFQLLADRHGSAMHLYERDCSVQRRHQKVIEEAGAPGLAGPTADAMADRATAIMQGLGYDNIGTVETLYEPEVGFSFLEMNTRLQVEHGVTEEITGVDIVASQIRLAYGERLSDVIPMQLPRNGHAIQLRVYAEDPLRFIPSPGPLEVFRPPEMAGVRIESGFAEGDRVTPYYDPMIAKLIVHAADRPAAIRKALEAVRAFRIEGLKTNLPFLAAVLESPEFAAGAVHTGLAAVVTQRMRAAV</sequence>
<keyword evidence="3 5" id="KW-0067">ATP-binding</keyword>
<dbReference type="GO" id="GO:0005524">
    <property type="term" value="F:ATP binding"/>
    <property type="evidence" value="ECO:0007669"/>
    <property type="project" value="UniProtKB-UniRule"/>
</dbReference>
<evidence type="ECO:0000313" key="9">
    <source>
        <dbReference type="Proteomes" id="UP000321548"/>
    </source>
</evidence>
<dbReference type="Pfam" id="PF00289">
    <property type="entry name" value="Biotin_carb_N"/>
    <property type="match status" value="1"/>
</dbReference>
<accession>A0A5C8P3W7</accession>
<dbReference type="SUPFAM" id="SSF56059">
    <property type="entry name" value="Glutathione synthetase ATP-binding domain-like"/>
    <property type="match status" value="1"/>
</dbReference>
<feature type="domain" description="Biotin carboxylation" evidence="7">
    <location>
        <begin position="1"/>
        <end position="446"/>
    </location>
</feature>
<dbReference type="InterPro" id="IPR011054">
    <property type="entry name" value="Rudment_hybrid_motif"/>
</dbReference>
<dbReference type="SUPFAM" id="SSF51246">
    <property type="entry name" value="Rudiment single hybrid motif"/>
    <property type="match status" value="1"/>
</dbReference>
<dbReference type="FunFam" id="3.40.50.20:FF:000010">
    <property type="entry name" value="Propionyl-CoA carboxylase subunit alpha"/>
    <property type="match status" value="1"/>
</dbReference>
<dbReference type="SUPFAM" id="SSF52440">
    <property type="entry name" value="PreATP-grasp domain"/>
    <property type="match status" value="1"/>
</dbReference>
<name>A0A5C8P3W7_9BURK</name>
<keyword evidence="2 5" id="KW-0547">Nucleotide-binding</keyword>
<dbReference type="InterPro" id="IPR011761">
    <property type="entry name" value="ATP-grasp"/>
</dbReference>
<keyword evidence="4" id="KW-0092">Biotin</keyword>
<evidence type="ECO:0000259" key="6">
    <source>
        <dbReference type="PROSITE" id="PS50975"/>
    </source>
</evidence>
<evidence type="ECO:0000256" key="4">
    <source>
        <dbReference type="ARBA" id="ARBA00023267"/>
    </source>
</evidence>
<dbReference type="PROSITE" id="PS50979">
    <property type="entry name" value="BC"/>
    <property type="match status" value="1"/>
</dbReference>
<dbReference type="Proteomes" id="UP000321548">
    <property type="component" value="Unassembled WGS sequence"/>
</dbReference>
<gene>
    <name evidence="8" type="ORF">FHP08_00425</name>
</gene>
<dbReference type="AlphaFoldDB" id="A0A5C8P3W7"/>
<dbReference type="Pfam" id="PF02786">
    <property type="entry name" value="CPSase_L_D2"/>
    <property type="match status" value="1"/>
</dbReference>
<dbReference type="PANTHER" id="PTHR18866">
    <property type="entry name" value="CARBOXYLASE:PYRUVATE/ACETYL-COA/PROPIONYL-COA CARBOXYLASE"/>
    <property type="match status" value="1"/>
</dbReference>
<proteinExistence type="predicted"/>
<feature type="domain" description="ATP-grasp" evidence="6">
    <location>
        <begin position="120"/>
        <end position="317"/>
    </location>
</feature>
<evidence type="ECO:0000256" key="5">
    <source>
        <dbReference type="PROSITE-ProRule" id="PRU00409"/>
    </source>
</evidence>
<dbReference type="Pfam" id="PF02785">
    <property type="entry name" value="Biotin_carb_C"/>
    <property type="match status" value="1"/>
</dbReference>
<evidence type="ECO:0000256" key="2">
    <source>
        <dbReference type="ARBA" id="ARBA00022741"/>
    </source>
</evidence>
<evidence type="ECO:0000256" key="1">
    <source>
        <dbReference type="ARBA" id="ARBA00022598"/>
    </source>
</evidence>
<keyword evidence="9" id="KW-1185">Reference proteome</keyword>
<dbReference type="InterPro" id="IPR016185">
    <property type="entry name" value="PreATP-grasp_dom_sf"/>
</dbReference>
<dbReference type="InterPro" id="IPR050856">
    <property type="entry name" value="Biotin_carboxylase_complex"/>
</dbReference>
<dbReference type="SMART" id="SM00878">
    <property type="entry name" value="Biotin_carb_C"/>
    <property type="match status" value="1"/>
</dbReference>
<dbReference type="InterPro" id="IPR005481">
    <property type="entry name" value="BC-like_N"/>
</dbReference>
<protein>
    <submittedName>
        <fullName evidence="8">Biotin carboxylase</fullName>
    </submittedName>
</protein>
<dbReference type="EMBL" id="VDUY01000001">
    <property type="protein sequence ID" value="TXL68200.1"/>
    <property type="molecule type" value="Genomic_DNA"/>
</dbReference>
<comment type="caution">
    <text evidence="8">The sequence shown here is derived from an EMBL/GenBank/DDBJ whole genome shotgun (WGS) entry which is preliminary data.</text>
</comment>
<dbReference type="PROSITE" id="PS00866">
    <property type="entry name" value="CPSASE_1"/>
    <property type="match status" value="1"/>
</dbReference>
<dbReference type="GO" id="GO:0046872">
    <property type="term" value="F:metal ion binding"/>
    <property type="evidence" value="ECO:0007669"/>
    <property type="project" value="InterPro"/>
</dbReference>
<organism evidence="8 9">
    <name type="scientific">Zeimonas arvi</name>
    <dbReference type="NCBI Taxonomy" id="2498847"/>
    <lineage>
        <taxon>Bacteria</taxon>
        <taxon>Pseudomonadati</taxon>
        <taxon>Pseudomonadota</taxon>
        <taxon>Betaproteobacteria</taxon>
        <taxon>Burkholderiales</taxon>
        <taxon>Burkholderiaceae</taxon>
        <taxon>Zeimonas</taxon>
    </lineage>
</organism>
<dbReference type="GO" id="GO:0016874">
    <property type="term" value="F:ligase activity"/>
    <property type="evidence" value="ECO:0007669"/>
    <property type="project" value="UniProtKB-KW"/>
</dbReference>
<dbReference type="RefSeq" id="WP_147702341.1">
    <property type="nucleotide sequence ID" value="NZ_VDUY01000001.1"/>
</dbReference>